<evidence type="ECO:0000313" key="2">
    <source>
        <dbReference type="Proteomes" id="UP000297741"/>
    </source>
</evidence>
<dbReference type="EMBL" id="RPEM01000001">
    <property type="protein sequence ID" value="TGD45271.1"/>
    <property type="molecule type" value="Genomic_DNA"/>
</dbReference>
<accession>A0ABY2KUZ9</accession>
<organism evidence="1 2">
    <name type="scientific">Pseudotabrizicola sediminis</name>
    <dbReference type="NCBI Taxonomy" id="2486418"/>
    <lineage>
        <taxon>Bacteria</taxon>
        <taxon>Pseudomonadati</taxon>
        <taxon>Pseudomonadota</taxon>
        <taxon>Alphaproteobacteria</taxon>
        <taxon>Rhodobacterales</taxon>
        <taxon>Paracoccaceae</taxon>
        <taxon>Pseudotabrizicola</taxon>
    </lineage>
</organism>
<evidence type="ECO:0000313" key="1">
    <source>
        <dbReference type="EMBL" id="TGD45271.1"/>
    </source>
</evidence>
<reference evidence="1 2" key="1">
    <citation type="submission" date="2018-11" db="EMBL/GenBank/DDBJ databases">
        <title>Tabrizicola sp. isolated from sediment of alpine lake.</title>
        <authorList>
            <person name="Liu Z."/>
        </authorList>
    </citation>
    <scope>NUCLEOTIDE SEQUENCE [LARGE SCALE GENOMIC DNA]</scope>
    <source>
        <strain evidence="1 2">DRYC-M-16</strain>
    </source>
</reference>
<gene>
    <name evidence="1" type="ORF">EEB11_01555</name>
</gene>
<comment type="caution">
    <text evidence="1">The sequence shown here is derived from an EMBL/GenBank/DDBJ whole genome shotgun (WGS) entry which is preliminary data.</text>
</comment>
<name>A0ABY2KUZ9_9RHOB</name>
<keyword evidence="2" id="KW-1185">Reference proteome</keyword>
<dbReference type="InterPro" id="IPR011200">
    <property type="entry name" value="UCP012608"/>
</dbReference>
<protein>
    <submittedName>
        <fullName evidence="1">DUF2332 family protein</fullName>
    </submittedName>
</protein>
<proteinExistence type="predicted"/>
<dbReference type="Pfam" id="PF10094">
    <property type="entry name" value="DUF2332"/>
    <property type="match status" value="1"/>
</dbReference>
<dbReference type="Proteomes" id="UP000297741">
    <property type="component" value="Unassembled WGS sequence"/>
</dbReference>
<sequence length="226" mass="23647">MDWSWVLTLFSCWGRLKAPASGGCDVGPVCHCVRGTGACYALGTPGGLIEAAGSAVTLRPEWQGVVPPMVAPVVAARRGVDLNPLDPKRDGARLLAFVWADQTLRLARLQAALGLAGGGGVVDEGDAADWLEARLQARHPGQAHLVYHTIAHQYFPPTVQARIEAAMAAAGARASADAPLCWLGMEADAAGPGAAVTLRIWPGDIAVTLGRAGFHGEWVEWRGMGD</sequence>